<dbReference type="KEGG" id="paby:Ga0080574_TMP2287"/>
<evidence type="ECO:0000259" key="11">
    <source>
        <dbReference type="PROSITE" id="PS51918"/>
    </source>
</evidence>
<dbReference type="InterPro" id="IPR006638">
    <property type="entry name" value="Elp3/MiaA/NifB-like_rSAM"/>
</dbReference>
<evidence type="ECO:0000256" key="10">
    <source>
        <dbReference type="RuleBase" id="RU364116"/>
    </source>
</evidence>
<dbReference type="NCBIfam" id="TIGR00539">
    <property type="entry name" value="hemN_rel"/>
    <property type="match status" value="1"/>
</dbReference>
<dbReference type="AlphaFoldDB" id="A0A1P8UTA4"/>
<name>A0A1P8UTA4_9RHOB</name>
<evidence type="ECO:0000256" key="6">
    <source>
        <dbReference type="ARBA" id="ARBA00022723"/>
    </source>
</evidence>
<dbReference type="Proteomes" id="UP000187059">
    <property type="component" value="Chromosome"/>
</dbReference>
<keyword evidence="5 10" id="KW-0949">S-adenosyl-L-methionine</keyword>
<organism evidence="12 13">
    <name type="scientific">Salipiger abyssi</name>
    <dbReference type="NCBI Taxonomy" id="1250539"/>
    <lineage>
        <taxon>Bacteria</taxon>
        <taxon>Pseudomonadati</taxon>
        <taxon>Pseudomonadota</taxon>
        <taxon>Alphaproteobacteria</taxon>
        <taxon>Rhodobacterales</taxon>
        <taxon>Roseobacteraceae</taxon>
        <taxon>Salipiger</taxon>
    </lineage>
</organism>
<evidence type="ECO:0000256" key="1">
    <source>
        <dbReference type="ARBA" id="ARBA00001966"/>
    </source>
</evidence>
<dbReference type="GO" id="GO:0046872">
    <property type="term" value="F:metal ion binding"/>
    <property type="evidence" value="ECO:0007669"/>
    <property type="project" value="UniProtKB-UniRule"/>
</dbReference>
<keyword evidence="8 10" id="KW-0411">Iron-sulfur</keyword>
<evidence type="ECO:0000256" key="5">
    <source>
        <dbReference type="ARBA" id="ARBA00022691"/>
    </source>
</evidence>
<dbReference type="SUPFAM" id="SSF102114">
    <property type="entry name" value="Radical SAM enzymes"/>
    <property type="match status" value="1"/>
</dbReference>
<comment type="similarity">
    <text evidence="2">Belongs to the anaerobic coproporphyrinogen-III oxidase family. HemW subfamily.</text>
</comment>
<dbReference type="SFLD" id="SFLDS00029">
    <property type="entry name" value="Radical_SAM"/>
    <property type="match status" value="1"/>
</dbReference>
<keyword evidence="13" id="KW-1185">Reference proteome</keyword>
<dbReference type="GO" id="GO:0006779">
    <property type="term" value="P:porphyrin-containing compound biosynthetic process"/>
    <property type="evidence" value="ECO:0007669"/>
    <property type="project" value="InterPro"/>
</dbReference>
<comment type="cofactor">
    <cofactor evidence="1">
        <name>[4Fe-4S] cluster</name>
        <dbReference type="ChEBI" id="CHEBI:49883"/>
    </cofactor>
</comment>
<dbReference type="GO" id="GO:0004109">
    <property type="term" value="F:coproporphyrinogen oxidase activity"/>
    <property type="evidence" value="ECO:0007669"/>
    <property type="project" value="InterPro"/>
</dbReference>
<dbReference type="InterPro" id="IPR010723">
    <property type="entry name" value="HemN_C"/>
</dbReference>
<evidence type="ECO:0000313" key="12">
    <source>
        <dbReference type="EMBL" id="APZ52621.1"/>
    </source>
</evidence>
<dbReference type="SFLD" id="SFLDF00562">
    <property type="entry name" value="HemN-like__clustered_with_heat"/>
    <property type="match status" value="1"/>
</dbReference>
<keyword evidence="9 10" id="KW-0143">Chaperone</keyword>
<dbReference type="STRING" id="1250539.Ga0080574_TMP2287"/>
<proteinExistence type="inferred from homology"/>
<dbReference type="InterPro" id="IPR007197">
    <property type="entry name" value="rSAM"/>
</dbReference>
<keyword evidence="4 10" id="KW-0349">Heme</keyword>
<comment type="function">
    <text evidence="10">Probably acts as a heme chaperone, transferring heme to an unknown acceptor. Binds one molecule of heme per monomer, possibly covalently. Binds 1 [4Fe-4S] cluster. The cluster is coordinated with 3 cysteines and an exchangeable S-adenosyl-L-methionine.</text>
</comment>
<evidence type="ECO:0000256" key="9">
    <source>
        <dbReference type="ARBA" id="ARBA00023186"/>
    </source>
</evidence>
<evidence type="ECO:0000256" key="2">
    <source>
        <dbReference type="ARBA" id="ARBA00006100"/>
    </source>
</evidence>
<dbReference type="CDD" id="cd01335">
    <property type="entry name" value="Radical_SAM"/>
    <property type="match status" value="1"/>
</dbReference>
<dbReference type="Pfam" id="PF06969">
    <property type="entry name" value="HemN_C"/>
    <property type="match status" value="1"/>
</dbReference>
<evidence type="ECO:0000313" key="13">
    <source>
        <dbReference type="Proteomes" id="UP000187059"/>
    </source>
</evidence>
<reference evidence="12 13" key="1">
    <citation type="submission" date="2016-04" db="EMBL/GenBank/DDBJ databases">
        <title>Deep-sea bacteria in the southern Pacific.</title>
        <authorList>
            <person name="Tang K."/>
        </authorList>
    </citation>
    <scope>NUCLEOTIDE SEQUENCE [LARGE SCALE GENOMIC DNA]</scope>
    <source>
        <strain evidence="12 13">JLT2014</strain>
    </source>
</reference>
<dbReference type="SFLD" id="SFLDG01065">
    <property type="entry name" value="anaerobic_coproporphyrinogen-I"/>
    <property type="match status" value="1"/>
</dbReference>
<accession>A0A1P8UTA4</accession>
<keyword evidence="12" id="KW-0560">Oxidoreductase</keyword>
<evidence type="ECO:0000256" key="7">
    <source>
        <dbReference type="ARBA" id="ARBA00023004"/>
    </source>
</evidence>
<keyword evidence="6 10" id="KW-0479">Metal-binding</keyword>
<sequence>MAETWRPGGFALYVHWPFCETKCPYCDFNSHVVRHVDQTRWAEALVRELARYGRQTEGRVLSSIYFGGGTPSLMLPETVGAVLRASRDHWAWANDIEITLEANPRSVEAEKFDGFAAAGVNRVSLGVQALRPDDLRKLGRLHNVDEALAALDIAKSVFSRVSFDLIYARQGQSLADWEQELREALDLAGDHLSLYQLTIEEGTAFWDRAQAGKLRGLPGEDLGADLYIATQEICEAAGFPAYEVSNHAAPDAMSRHNLVYWRGGDYVGIGPGAHGRVGLNGQRFATVARRAPGDWLSAAESGNGDLEAEPLSDADIWNEYLMMGLRLSEGICRERASSLGPSQISEETLVRFEELGLIWRTDERFGATREGRMVLNALTAELLTD</sequence>
<dbReference type="InterPro" id="IPR058240">
    <property type="entry name" value="rSAM_sf"/>
</dbReference>
<dbReference type="SMART" id="SM00729">
    <property type="entry name" value="Elp3"/>
    <property type="match status" value="1"/>
</dbReference>
<keyword evidence="10" id="KW-0004">4Fe-4S</keyword>
<comment type="subcellular location">
    <subcellularLocation>
        <location evidence="10">Cytoplasm</location>
    </subcellularLocation>
</comment>
<protein>
    <recommendedName>
        <fullName evidence="3 10">Heme chaperone HemW</fullName>
    </recommendedName>
</protein>
<dbReference type="PROSITE" id="PS51918">
    <property type="entry name" value="RADICAL_SAM"/>
    <property type="match status" value="1"/>
</dbReference>
<dbReference type="GO" id="GO:0005737">
    <property type="term" value="C:cytoplasm"/>
    <property type="evidence" value="ECO:0007669"/>
    <property type="project" value="UniProtKB-SubCell"/>
</dbReference>
<dbReference type="InterPro" id="IPR013785">
    <property type="entry name" value="Aldolase_TIM"/>
</dbReference>
<dbReference type="Gene3D" id="3.20.20.70">
    <property type="entry name" value="Aldolase class I"/>
    <property type="match status" value="1"/>
</dbReference>
<keyword evidence="7 10" id="KW-0408">Iron</keyword>
<evidence type="ECO:0000256" key="8">
    <source>
        <dbReference type="ARBA" id="ARBA00023014"/>
    </source>
</evidence>
<gene>
    <name evidence="12" type="ORF">Ga0080574_TMP2287</name>
</gene>
<dbReference type="SFLD" id="SFLDF00288">
    <property type="entry name" value="HemN-like__clustered_with_nucl"/>
    <property type="match status" value="1"/>
</dbReference>
<dbReference type="Pfam" id="PF04055">
    <property type="entry name" value="Radical_SAM"/>
    <property type="match status" value="1"/>
</dbReference>
<evidence type="ECO:0000256" key="4">
    <source>
        <dbReference type="ARBA" id="ARBA00022617"/>
    </source>
</evidence>
<evidence type="ECO:0000256" key="3">
    <source>
        <dbReference type="ARBA" id="ARBA00017228"/>
    </source>
</evidence>
<keyword evidence="10" id="KW-0963">Cytoplasm</keyword>
<feature type="domain" description="Radical SAM core" evidence="11">
    <location>
        <begin position="4"/>
        <end position="240"/>
    </location>
</feature>
<dbReference type="InterPro" id="IPR034505">
    <property type="entry name" value="Coproporphyrinogen-III_oxidase"/>
</dbReference>
<dbReference type="PANTHER" id="PTHR13932:SF5">
    <property type="entry name" value="RADICAL S-ADENOSYL METHIONINE DOMAIN-CONTAINING PROTEIN 1, MITOCHONDRIAL"/>
    <property type="match status" value="1"/>
</dbReference>
<dbReference type="RefSeq" id="WP_237219364.1">
    <property type="nucleotide sequence ID" value="NZ_CP015093.1"/>
</dbReference>
<dbReference type="PANTHER" id="PTHR13932">
    <property type="entry name" value="COPROPORPHYRINIGEN III OXIDASE"/>
    <property type="match status" value="1"/>
</dbReference>
<dbReference type="GO" id="GO:0051539">
    <property type="term" value="F:4 iron, 4 sulfur cluster binding"/>
    <property type="evidence" value="ECO:0007669"/>
    <property type="project" value="UniProtKB-UniRule"/>
</dbReference>
<dbReference type="InterPro" id="IPR004559">
    <property type="entry name" value="HemW-like"/>
</dbReference>
<dbReference type="EMBL" id="CP015093">
    <property type="protein sequence ID" value="APZ52621.1"/>
    <property type="molecule type" value="Genomic_DNA"/>
</dbReference>